<keyword evidence="6" id="KW-1185">Reference proteome</keyword>
<reference evidence="5 6" key="1">
    <citation type="submission" date="2020-07" db="EMBL/GenBank/DDBJ databases">
        <title>Sequencing the genomes of 1000 actinobacteria strains.</title>
        <authorList>
            <person name="Klenk H.-P."/>
        </authorList>
    </citation>
    <scope>NUCLEOTIDE SEQUENCE [LARGE SCALE GENOMIC DNA]</scope>
    <source>
        <strain evidence="5 6">DSM 22083</strain>
    </source>
</reference>
<protein>
    <submittedName>
        <fullName evidence="5">Glucan 1,3-beta-glucosidase</fullName>
        <ecNumber evidence="5">3.2.1.58</ecNumber>
    </submittedName>
</protein>
<dbReference type="EMBL" id="JACCBU010000001">
    <property type="protein sequence ID" value="NYE75408.1"/>
    <property type="molecule type" value="Genomic_DNA"/>
</dbReference>
<accession>A0A7Y9IED4</accession>
<dbReference type="InterPro" id="IPR017853">
    <property type="entry name" value="GH"/>
</dbReference>
<evidence type="ECO:0000256" key="1">
    <source>
        <dbReference type="ARBA" id="ARBA00022801"/>
    </source>
</evidence>
<dbReference type="GO" id="GO:0046557">
    <property type="term" value="F:glucan endo-1,6-beta-glucosidase activity"/>
    <property type="evidence" value="ECO:0007669"/>
    <property type="project" value="TreeGrafter"/>
</dbReference>
<evidence type="ECO:0000256" key="2">
    <source>
        <dbReference type="ARBA" id="ARBA00023295"/>
    </source>
</evidence>
<dbReference type="PANTHER" id="PTHR31297:SF43">
    <property type="entry name" value="GLUCAN 1,3-BETA-GLUCOSIDASE 3"/>
    <property type="match status" value="1"/>
</dbReference>
<dbReference type="GO" id="GO:0004338">
    <property type="term" value="F:glucan exo-1,3-beta-glucosidase activity"/>
    <property type="evidence" value="ECO:0007669"/>
    <property type="project" value="UniProtKB-EC"/>
</dbReference>
<dbReference type="InterPro" id="IPR001547">
    <property type="entry name" value="Glyco_hydro_5"/>
</dbReference>
<feature type="domain" description="Glycoside hydrolase family 5" evidence="4">
    <location>
        <begin position="51"/>
        <end position="314"/>
    </location>
</feature>
<dbReference type="PANTHER" id="PTHR31297">
    <property type="entry name" value="GLUCAN ENDO-1,6-BETA-GLUCOSIDASE B"/>
    <property type="match status" value="1"/>
</dbReference>
<comment type="similarity">
    <text evidence="3">Belongs to the glycosyl hydrolase 5 (cellulase A) family.</text>
</comment>
<dbReference type="SUPFAM" id="SSF51445">
    <property type="entry name" value="(Trans)glycosidases"/>
    <property type="match status" value="1"/>
</dbReference>
<dbReference type="GO" id="GO:0009251">
    <property type="term" value="P:glucan catabolic process"/>
    <property type="evidence" value="ECO:0007669"/>
    <property type="project" value="TreeGrafter"/>
</dbReference>
<sequence>MRGVNLGGWLVLEKWLTPSLFAGVHAEDEYQFMSTPGAVEKLRKHRAEFLAEDDFAWIADHGLELVRIPVGHWVFGDAPETGPDGRQLLLGCLDELDWAMEQSRRYGLRVLLDLHGAPGSQNGRDHSGKSGRRAWYDNADYRRRTVDVLERLARRYRDADHLWGIELLNEPMDPRVWTLITFYREAYGRLITILRPGTKIVFSDGFVPWLTRGAIRPVPDFPVIMDCHLYQCFYPWDQNNSVEHHLRKARRSRARLINWLSRRHPVIVGEWSVALPGRTIAGLSDELRHALRRDYAAAQQEGYAAAAAWTYWNYTAEERNEWNYRALVEDGQLVPR</sequence>
<evidence type="ECO:0000313" key="6">
    <source>
        <dbReference type="Proteomes" id="UP000569914"/>
    </source>
</evidence>
<dbReference type="AlphaFoldDB" id="A0A7Y9IED4"/>
<keyword evidence="2 3" id="KW-0326">Glycosidase</keyword>
<evidence type="ECO:0000256" key="3">
    <source>
        <dbReference type="RuleBase" id="RU361153"/>
    </source>
</evidence>
<dbReference type="EC" id="3.2.1.58" evidence="5"/>
<name>A0A7Y9IED4_9ACTN</name>
<evidence type="ECO:0000259" key="4">
    <source>
        <dbReference type="Pfam" id="PF00150"/>
    </source>
</evidence>
<dbReference type="Gene3D" id="3.20.20.80">
    <property type="entry name" value="Glycosidases"/>
    <property type="match status" value="1"/>
</dbReference>
<proteinExistence type="inferred from homology"/>
<dbReference type="GO" id="GO:0005576">
    <property type="term" value="C:extracellular region"/>
    <property type="evidence" value="ECO:0007669"/>
    <property type="project" value="TreeGrafter"/>
</dbReference>
<keyword evidence="1 3" id="KW-0378">Hydrolase</keyword>
<dbReference type="InterPro" id="IPR050386">
    <property type="entry name" value="Glycosyl_hydrolase_5"/>
</dbReference>
<dbReference type="GO" id="GO:0009986">
    <property type="term" value="C:cell surface"/>
    <property type="evidence" value="ECO:0007669"/>
    <property type="project" value="TreeGrafter"/>
</dbReference>
<gene>
    <name evidence="5" type="ORF">BKA15_006737</name>
</gene>
<dbReference type="Proteomes" id="UP000569914">
    <property type="component" value="Unassembled WGS sequence"/>
</dbReference>
<evidence type="ECO:0000313" key="5">
    <source>
        <dbReference type="EMBL" id="NYE75408.1"/>
    </source>
</evidence>
<organism evidence="5 6">
    <name type="scientific">Microlunatus parietis</name>
    <dbReference type="NCBI Taxonomy" id="682979"/>
    <lineage>
        <taxon>Bacteria</taxon>
        <taxon>Bacillati</taxon>
        <taxon>Actinomycetota</taxon>
        <taxon>Actinomycetes</taxon>
        <taxon>Propionibacteriales</taxon>
        <taxon>Propionibacteriaceae</taxon>
        <taxon>Microlunatus</taxon>
    </lineage>
</organism>
<dbReference type="Pfam" id="PF00150">
    <property type="entry name" value="Cellulase"/>
    <property type="match status" value="1"/>
</dbReference>
<comment type="caution">
    <text evidence="5">The sequence shown here is derived from an EMBL/GenBank/DDBJ whole genome shotgun (WGS) entry which is preliminary data.</text>
</comment>
<dbReference type="RefSeq" id="WP_179757915.1">
    <property type="nucleotide sequence ID" value="NZ_JACCBU010000001.1"/>
</dbReference>